<protein>
    <recommendedName>
        <fullName evidence="2">DksA C4-type domain-containing protein</fullName>
    </recommendedName>
</protein>
<gene>
    <name evidence="1" type="ORF">LCGC14_0388860</name>
</gene>
<comment type="caution">
    <text evidence="1">The sequence shown here is derived from an EMBL/GenBank/DDBJ whole genome shotgun (WGS) entry which is preliminary data.</text>
</comment>
<proteinExistence type="predicted"/>
<accession>A0A0F9T619</accession>
<dbReference type="EMBL" id="LAZR01000322">
    <property type="protein sequence ID" value="KKN74684.1"/>
    <property type="molecule type" value="Genomic_DNA"/>
</dbReference>
<evidence type="ECO:0000313" key="1">
    <source>
        <dbReference type="EMBL" id="KKN74684.1"/>
    </source>
</evidence>
<name>A0A0F9T619_9ZZZZ</name>
<evidence type="ECO:0008006" key="2">
    <source>
        <dbReference type="Google" id="ProtNLM"/>
    </source>
</evidence>
<organism evidence="1">
    <name type="scientific">marine sediment metagenome</name>
    <dbReference type="NCBI Taxonomy" id="412755"/>
    <lineage>
        <taxon>unclassified sequences</taxon>
        <taxon>metagenomes</taxon>
        <taxon>ecological metagenomes</taxon>
    </lineage>
</organism>
<sequence length="76" mass="8620">MNAQRRKEIEKVLNILEGLHMEVEAIKSDEEEVFENIPESLHGTDAHLKSESAVYSLGEAETYLMETIEQLNSATE</sequence>
<dbReference type="AlphaFoldDB" id="A0A0F9T619"/>
<reference evidence="1" key="1">
    <citation type="journal article" date="2015" name="Nature">
        <title>Complex archaea that bridge the gap between prokaryotes and eukaryotes.</title>
        <authorList>
            <person name="Spang A."/>
            <person name="Saw J.H."/>
            <person name="Jorgensen S.L."/>
            <person name="Zaremba-Niedzwiedzka K."/>
            <person name="Martijn J."/>
            <person name="Lind A.E."/>
            <person name="van Eijk R."/>
            <person name="Schleper C."/>
            <person name="Guy L."/>
            <person name="Ettema T.J."/>
        </authorList>
    </citation>
    <scope>NUCLEOTIDE SEQUENCE</scope>
</reference>